<keyword evidence="3" id="KW-1185">Reference proteome</keyword>
<comment type="caution">
    <text evidence="2">The sequence shown here is derived from an EMBL/GenBank/DDBJ whole genome shotgun (WGS) entry which is preliminary data.</text>
</comment>
<evidence type="ECO:0000313" key="3">
    <source>
        <dbReference type="Proteomes" id="UP000829685"/>
    </source>
</evidence>
<gene>
    <name evidence="2" type="ORF">JX265_011222</name>
</gene>
<protein>
    <submittedName>
        <fullName evidence="2">Uncharacterized protein</fullName>
    </submittedName>
</protein>
<reference evidence="2" key="1">
    <citation type="submission" date="2021-03" db="EMBL/GenBank/DDBJ databases">
        <title>Revisited historic fungal species revealed as producer of novel bioactive compounds through whole genome sequencing and comparative genomics.</title>
        <authorList>
            <person name="Vignolle G.A."/>
            <person name="Hochenegger N."/>
            <person name="Mach R.L."/>
            <person name="Mach-Aigner A.R."/>
            <person name="Javad Rahimi M."/>
            <person name="Salim K.A."/>
            <person name="Chan C.M."/>
            <person name="Lim L.B.L."/>
            <person name="Cai F."/>
            <person name="Druzhinina I.S."/>
            <person name="U'Ren J.M."/>
            <person name="Derntl C."/>
        </authorList>
    </citation>
    <scope>NUCLEOTIDE SEQUENCE</scope>
    <source>
        <strain evidence="2">TUCIM 5799</strain>
    </source>
</reference>
<dbReference type="EMBL" id="JAFIMR010000040">
    <property type="protein sequence ID" value="KAI1857487.1"/>
    <property type="molecule type" value="Genomic_DNA"/>
</dbReference>
<name>A0A9Q0AJW2_9PEZI</name>
<dbReference type="Proteomes" id="UP000829685">
    <property type="component" value="Unassembled WGS sequence"/>
</dbReference>
<feature type="region of interest" description="Disordered" evidence="1">
    <location>
        <begin position="323"/>
        <end position="342"/>
    </location>
</feature>
<proteinExistence type="predicted"/>
<evidence type="ECO:0000313" key="2">
    <source>
        <dbReference type="EMBL" id="KAI1857487.1"/>
    </source>
</evidence>
<accession>A0A9Q0AJW2</accession>
<dbReference type="AlphaFoldDB" id="A0A9Q0AJW2"/>
<evidence type="ECO:0000256" key="1">
    <source>
        <dbReference type="SAM" id="MobiDB-lite"/>
    </source>
</evidence>
<sequence>MSPEASGAPPISGLLTVIITTSVTPSAPSTDLISTILSGFRKHCAELLHCRVIVVFDNYDQITPQARLKKGQVTPEQAQDWDLYKENVKDLILEKFQVIKTDSEFVNLPGEAEYGSPFMEANTVAFDAVRSADKRVTFIEPSRRLGFGLAVRTALRMTDTPYVWIQQHDWGLVADVPAETLLQVMAGSESDDEAPVKYVCFPAVRMLEYATSGDVEHFTVLKDLTSRLRRDFMSASNPKMKIPLTPLFFWHDKPHVASTGHYLATVFPSRLAMLRGDFIEDKIGQRARSQMKEGHWSKWATWLYYPEHGRQLCLRHLQGRTRMGAEDQSKRNAAHRERNKKELQQKAVFQTSVLNQLDDADDIGLEGLF</sequence>
<dbReference type="OrthoDB" id="414322at2759"/>
<organism evidence="2 3">
    <name type="scientific">Neoarthrinium moseri</name>
    <dbReference type="NCBI Taxonomy" id="1658444"/>
    <lineage>
        <taxon>Eukaryota</taxon>
        <taxon>Fungi</taxon>
        <taxon>Dikarya</taxon>
        <taxon>Ascomycota</taxon>
        <taxon>Pezizomycotina</taxon>
        <taxon>Sordariomycetes</taxon>
        <taxon>Xylariomycetidae</taxon>
        <taxon>Amphisphaeriales</taxon>
        <taxon>Apiosporaceae</taxon>
        <taxon>Neoarthrinium</taxon>
    </lineage>
</organism>